<evidence type="ECO:0000256" key="1">
    <source>
        <dbReference type="ARBA" id="ARBA00023015"/>
    </source>
</evidence>
<dbReference type="EMBL" id="CAAHFG010000003">
    <property type="protein sequence ID" value="VGO15744.1"/>
    <property type="molecule type" value="Genomic_DNA"/>
</dbReference>
<dbReference type="SUPFAM" id="SSF47413">
    <property type="entry name" value="lambda repressor-like DNA-binding domains"/>
    <property type="match status" value="1"/>
</dbReference>
<reference evidence="4 5" key="1">
    <citation type="submission" date="2019-04" db="EMBL/GenBank/DDBJ databases">
        <authorList>
            <person name="Van Vliet M D."/>
        </authorList>
    </citation>
    <scope>NUCLEOTIDE SEQUENCE [LARGE SCALE GENOMIC DNA]</scope>
    <source>
        <strain evidence="4 5">F1</strain>
    </source>
</reference>
<organism evidence="4 5">
    <name type="scientific">Pontiella desulfatans</name>
    <dbReference type="NCBI Taxonomy" id="2750659"/>
    <lineage>
        <taxon>Bacteria</taxon>
        <taxon>Pseudomonadati</taxon>
        <taxon>Kiritimatiellota</taxon>
        <taxon>Kiritimatiellia</taxon>
        <taxon>Kiritimatiellales</taxon>
        <taxon>Pontiellaceae</taxon>
        <taxon>Pontiella</taxon>
    </lineage>
</organism>
<dbReference type="Gene3D" id="1.10.260.40">
    <property type="entry name" value="lambda repressor-like DNA-binding domains"/>
    <property type="match status" value="1"/>
</dbReference>
<dbReference type="PANTHER" id="PTHR36511">
    <property type="entry name" value="MERR FAMILY BACTERIAL REGULATORY PROTEIN"/>
    <property type="match status" value="1"/>
</dbReference>
<dbReference type="Proteomes" id="UP000366872">
    <property type="component" value="Unassembled WGS sequence"/>
</dbReference>
<dbReference type="InterPro" id="IPR001387">
    <property type="entry name" value="Cro/C1-type_HTH"/>
</dbReference>
<evidence type="ECO:0000313" key="4">
    <source>
        <dbReference type="EMBL" id="VGO15744.1"/>
    </source>
</evidence>
<evidence type="ECO:0000256" key="2">
    <source>
        <dbReference type="ARBA" id="ARBA00023125"/>
    </source>
</evidence>
<dbReference type="AlphaFoldDB" id="A0A6C2U8K5"/>
<name>A0A6C2U8K5_PONDE</name>
<dbReference type="InterPro" id="IPR052359">
    <property type="entry name" value="HTH-type_reg/antitoxin"/>
</dbReference>
<evidence type="ECO:0000313" key="5">
    <source>
        <dbReference type="Proteomes" id="UP000366872"/>
    </source>
</evidence>
<keyword evidence="1" id="KW-0805">Transcription regulation</keyword>
<protein>
    <submittedName>
        <fullName evidence="4">Antitoxin HigA-2</fullName>
    </submittedName>
</protein>
<accession>A0A6C2U8K5</accession>
<keyword evidence="2" id="KW-0238">DNA-binding</keyword>
<dbReference type="PANTHER" id="PTHR36511:SF3">
    <property type="entry name" value="ANTITOXIN HIGA-2"/>
    <property type="match status" value="1"/>
</dbReference>
<evidence type="ECO:0000256" key="3">
    <source>
        <dbReference type="ARBA" id="ARBA00023163"/>
    </source>
</evidence>
<dbReference type="RefSeq" id="WP_136081319.1">
    <property type="nucleotide sequence ID" value="NZ_CAAHFG010000003.1"/>
</dbReference>
<sequence>MKDKLFDELKESLGEVLDHAQGKITLKSKDVVMPDPPRPVTAKEVVRIRRKVGASQAVFAKMLNVARDTEISWEQGRRTPSGAALRLLRIAESHPEHLLQH</sequence>
<keyword evidence="3" id="KW-0804">Transcription</keyword>
<dbReference type="GO" id="GO:0003677">
    <property type="term" value="F:DNA binding"/>
    <property type="evidence" value="ECO:0007669"/>
    <property type="project" value="UniProtKB-KW"/>
</dbReference>
<proteinExistence type="predicted"/>
<dbReference type="InterPro" id="IPR010982">
    <property type="entry name" value="Lambda_DNA-bd_dom_sf"/>
</dbReference>
<dbReference type="CDD" id="cd00093">
    <property type="entry name" value="HTH_XRE"/>
    <property type="match status" value="1"/>
</dbReference>
<gene>
    <name evidence="4" type="primary">higA-2_1</name>
    <name evidence="4" type="ORF">PDESU_04329</name>
</gene>
<keyword evidence="5" id="KW-1185">Reference proteome</keyword>